<feature type="transmembrane region" description="Helical" evidence="1">
    <location>
        <begin position="61"/>
        <end position="83"/>
    </location>
</feature>
<evidence type="ECO:0000256" key="1">
    <source>
        <dbReference type="SAM" id="Phobius"/>
    </source>
</evidence>
<keyword evidence="1" id="KW-1133">Transmembrane helix</keyword>
<reference evidence="2 3" key="1">
    <citation type="submission" date="2009-10" db="EMBL/GenBank/DDBJ databases">
        <title>Complete sequence of chromosome of Ammonifex degensii KC4.</title>
        <authorList>
            <consortium name="US DOE Joint Genome Institute"/>
            <person name="Kerfeld C."/>
            <person name="Goodner B."/>
            <person name="Huber H."/>
            <person name="Stetter K."/>
            <person name="Lucas S."/>
            <person name="Copeland A."/>
            <person name="Lapidus A."/>
            <person name="Glavina del Rio T."/>
            <person name="Dalin E."/>
            <person name="Tice H."/>
            <person name="Bruce D."/>
            <person name="Goodwin L."/>
            <person name="Pitluck S."/>
            <person name="Saunders E."/>
            <person name="Brettin T."/>
            <person name="Detter J.C."/>
            <person name="Han C."/>
            <person name="Larimer F."/>
            <person name="Land M."/>
            <person name="Hauser L."/>
            <person name="Kyrpides N."/>
            <person name="Ovchinnikova G."/>
            <person name="Richardson P."/>
        </authorList>
    </citation>
    <scope>NUCLEOTIDE SEQUENCE [LARGE SCALE GENOMIC DNA]</scope>
    <source>
        <strain evidence="3">DSM 10501 / KC4</strain>
    </source>
</reference>
<keyword evidence="3" id="KW-1185">Reference proteome</keyword>
<evidence type="ECO:0000313" key="2">
    <source>
        <dbReference type="EMBL" id="ACX51901.1"/>
    </source>
</evidence>
<organism evidence="2 3">
    <name type="scientific">Ammonifex degensii (strain DSM 10501 / KC4)</name>
    <dbReference type="NCBI Taxonomy" id="429009"/>
    <lineage>
        <taxon>Bacteria</taxon>
        <taxon>Bacillati</taxon>
        <taxon>Bacillota</taxon>
        <taxon>Clostridia</taxon>
        <taxon>Thermoanaerobacterales</taxon>
        <taxon>Thermoanaerobacteraceae</taxon>
        <taxon>Ammonifex</taxon>
    </lineage>
</organism>
<dbReference type="HOGENOM" id="CLU_2509046_0_0_9"/>
<sequence>MAPVEEAKREPRAEEFPYRVASPEFFFLLQRIDRLDEKLSAEISAVRQEIRQEVASLKGHFWGAVAAITAVFTLGVVVLEWVLRR</sequence>
<evidence type="ECO:0008006" key="4">
    <source>
        <dbReference type="Google" id="ProtNLM"/>
    </source>
</evidence>
<keyword evidence="1" id="KW-0812">Transmembrane</keyword>
<dbReference type="Proteomes" id="UP000002620">
    <property type="component" value="Chromosome"/>
</dbReference>
<name>C9RCC4_AMMDK</name>
<dbReference type="STRING" id="429009.Adeg_0756"/>
<proteinExistence type="predicted"/>
<gene>
    <name evidence="2" type="ordered locus">Adeg_0756</name>
</gene>
<dbReference type="EMBL" id="CP001785">
    <property type="protein sequence ID" value="ACX51901.1"/>
    <property type="molecule type" value="Genomic_DNA"/>
</dbReference>
<dbReference type="KEGG" id="adg:Adeg_0756"/>
<protein>
    <recommendedName>
        <fullName evidence="4">DUF1640 domain-containing protein</fullName>
    </recommendedName>
</protein>
<dbReference type="AlphaFoldDB" id="C9RCC4"/>
<evidence type="ECO:0000313" key="3">
    <source>
        <dbReference type="Proteomes" id="UP000002620"/>
    </source>
</evidence>
<accession>C9RCC4</accession>
<keyword evidence="1" id="KW-0472">Membrane</keyword>